<proteinExistence type="predicted"/>
<dbReference type="Proteomes" id="UP000343317">
    <property type="component" value="Unassembled WGS sequence"/>
</dbReference>
<protein>
    <submittedName>
        <fullName evidence="1">Uncharacterized protein</fullName>
    </submittedName>
</protein>
<sequence length="97" mass="10941">MTRHLPHDLDLEITLGDHFLEVRVLGFKCLEAFDIIADHLTEALSPSVNRRFAHAMALGHFRHCVSVCLAQYPHNLFVAVPAILHGNSSSELRSHYL</sequence>
<gene>
    <name evidence="1" type="ORF">PHO31112_03303</name>
</gene>
<reference evidence="1 2" key="1">
    <citation type="submission" date="2019-08" db="EMBL/GenBank/DDBJ databases">
        <authorList>
            <person name="Peeters C."/>
        </authorList>
    </citation>
    <scope>NUCLEOTIDE SEQUENCE [LARGE SCALE GENOMIC DNA]</scope>
    <source>
        <strain evidence="1 2">LMG 31112</strain>
    </source>
</reference>
<organism evidence="1 2">
    <name type="scientific">Pandoraea horticolens</name>
    <dbReference type="NCBI Taxonomy" id="2508298"/>
    <lineage>
        <taxon>Bacteria</taxon>
        <taxon>Pseudomonadati</taxon>
        <taxon>Pseudomonadota</taxon>
        <taxon>Betaproteobacteria</taxon>
        <taxon>Burkholderiales</taxon>
        <taxon>Burkholderiaceae</taxon>
        <taxon>Pandoraea</taxon>
    </lineage>
</organism>
<dbReference type="EMBL" id="CABPSM010000010">
    <property type="protein sequence ID" value="VVE24530.1"/>
    <property type="molecule type" value="Genomic_DNA"/>
</dbReference>
<evidence type="ECO:0000313" key="1">
    <source>
        <dbReference type="EMBL" id="VVE24530.1"/>
    </source>
</evidence>
<name>A0A5E4WLM4_9BURK</name>
<evidence type="ECO:0000313" key="2">
    <source>
        <dbReference type="Proteomes" id="UP000343317"/>
    </source>
</evidence>
<accession>A0A5E4WLM4</accession>
<dbReference type="AlphaFoldDB" id="A0A5E4WLM4"/>
<keyword evidence="2" id="KW-1185">Reference proteome</keyword>